<dbReference type="SUPFAM" id="SSF55874">
    <property type="entry name" value="ATPase domain of HSP90 chaperone/DNA topoisomerase II/histidine kinase"/>
    <property type="match status" value="1"/>
</dbReference>
<keyword evidence="5" id="KW-0808">Transferase</keyword>
<reference evidence="13 14" key="1">
    <citation type="submission" date="2014-07" db="EMBL/GenBank/DDBJ databases">
        <title>Methanogenic archaea and the global carbon cycle.</title>
        <authorList>
            <person name="Henriksen J.R."/>
            <person name="Luke J."/>
            <person name="Reinhart S."/>
            <person name="Benedict M.N."/>
            <person name="Youngblut N.D."/>
            <person name="Metcalf M.E."/>
            <person name="Whitaker R.J."/>
            <person name="Metcalf W.W."/>
        </authorList>
    </citation>
    <scope>NUCLEOTIDE SEQUENCE [LARGE SCALE GENOMIC DNA]</scope>
    <source>
        <strain evidence="13 14">Z-7289</strain>
    </source>
</reference>
<evidence type="ECO:0000313" key="14">
    <source>
        <dbReference type="Proteomes" id="UP000033072"/>
    </source>
</evidence>
<feature type="region of interest" description="Disordered" evidence="11">
    <location>
        <begin position="448"/>
        <end position="478"/>
    </location>
</feature>
<evidence type="ECO:0000256" key="6">
    <source>
        <dbReference type="ARBA" id="ARBA00022741"/>
    </source>
</evidence>
<dbReference type="SUPFAM" id="SSF47384">
    <property type="entry name" value="Homodimeric domain of signal transducing histidine kinase"/>
    <property type="match status" value="1"/>
</dbReference>
<dbReference type="Gene3D" id="1.10.287.130">
    <property type="match status" value="1"/>
</dbReference>
<evidence type="ECO:0000256" key="7">
    <source>
        <dbReference type="ARBA" id="ARBA00022777"/>
    </source>
</evidence>
<dbReference type="InterPro" id="IPR036097">
    <property type="entry name" value="HisK_dim/P_sf"/>
</dbReference>
<dbReference type="HOGENOM" id="CLU_000445_89_2_2"/>
<name>A0A0E3RZV6_9EURY</name>
<dbReference type="PATRIC" id="fig|1434111.4.peg.727"/>
<keyword evidence="10" id="KW-0472">Membrane</keyword>
<dbReference type="GO" id="GO:0005524">
    <property type="term" value="F:ATP binding"/>
    <property type="evidence" value="ECO:0007669"/>
    <property type="project" value="UniProtKB-KW"/>
</dbReference>
<dbReference type="InterPro" id="IPR005467">
    <property type="entry name" value="His_kinase_dom"/>
</dbReference>
<dbReference type="EMBL" id="CP009515">
    <property type="protein sequence ID" value="AKB73844.1"/>
    <property type="molecule type" value="Genomic_DNA"/>
</dbReference>
<dbReference type="InterPro" id="IPR036890">
    <property type="entry name" value="HATPase_C_sf"/>
</dbReference>
<evidence type="ECO:0000256" key="3">
    <source>
        <dbReference type="ARBA" id="ARBA00012438"/>
    </source>
</evidence>
<evidence type="ECO:0000256" key="5">
    <source>
        <dbReference type="ARBA" id="ARBA00022679"/>
    </source>
</evidence>
<dbReference type="EC" id="2.7.13.3" evidence="3"/>
<dbReference type="PANTHER" id="PTHR43047">
    <property type="entry name" value="TWO-COMPONENT HISTIDINE PROTEIN KINASE"/>
    <property type="match status" value="1"/>
</dbReference>
<dbReference type="AlphaFoldDB" id="A0A0E3RZV6"/>
<dbReference type="KEGG" id="mls:MSLAZ_0583"/>
<keyword evidence="6" id="KW-0547">Nucleotide-binding</keyword>
<dbReference type="STRING" id="1434111.MSLAZ_0583"/>
<evidence type="ECO:0000259" key="12">
    <source>
        <dbReference type="PROSITE" id="PS50109"/>
    </source>
</evidence>
<proteinExistence type="predicted"/>
<dbReference type="InterPro" id="IPR003594">
    <property type="entry name" value="HATPase_dom"/>
</dbReference>
<keyword evidence="4" id="KW-0597">Phosphoprotein</keyword>
<evidence type="ECO:0000256" key="2">
    <source>
        <dbReference type="ARBA" id="ARBA00004370"/>
    </source>
</evidence>
<evidence type="ECO:0000256" key="9">
    <source>
        <dbReference type="ARBA" id="ARBA00023012"/>
    </source>
</evidence>
<comment type="catalytic activity">
    <reaction evidence="1">
        <text>ATP + protein L-histidine = ADP + protein N-phospho-L-histidine.</text>
        <dbReference type="EC" id="2.7.13.3"/>
    </reaction>
</comment>
<evidence type="ECO:0000313" key="13">
    <source>
        <dbReference type="EMBL" id="AKB73844.1"/>
    </source>
</evidence>
<dbReference type="Proteomes" id="UP000033072">
    <property type="component" value="Chromosome"/>
</dbReference>
<dbReference type="FunFam" id="3.30.565.10:FF:000078">
    <property type="entry name" value="Two-component sensor histidine kinase"/>
    <property type="match status" value="1"/>
</dbReference>
<keyword evidence="8" id="KW-0067">ATP-binding</keyword>
<feature type="domain" description="Histidine kinase" evidence="12">
    <location>
        <begin position="226"/>
        <end position="445"/>
    </location>
</feature>
<dbReference type="Pfam" id="PF02518">
    <property type="entry name" value="HATPase_c"/>
    <property type="match status" value="1"/>
</dbReference>
<gene>
    <name evidence="13" type="ORF">MSLAZ_0583</name>
</gene>
<keyword evidence="7 13" id="KW-0418">Kinase</keyword>
<protein>
    <recommendedName>
        <fullName evidence="3">histidine kinase</fullName>
        <ecNumber evidence="3">2.7.13.3</ecNumber>
    </recommendedName>
</protein>
<dbReference type="Gene3D" id="3.30.565.10">
    <property type="entry name" value="Histidine kinase-like ATPase, C-terminal domain"/>
    <property type="match status" value="1"/>
</dbReference>
<dbReference type="PANTHER" id="PTHR43047:SF72">
    <property type="entry name" value="OSMOSENSING HISTIDINE PROTEIN KINASE SLN1"/>
    <property type="match status" value="1"/>
</dbReference>
<keyword evidence="9" id="KW-0902">Two-component regulatory system</keyword>
<evidence type="ECO:0000256" key="11">
    <source>
        <dbReference type="SAM" id="MobiDB-lite"/>
    </source>
</evidence>
<dbReference type="PROSITE" id="PS50109">
    <property type="entry name" value="HIS_KIN"/>
    <property type="match status" value="1"/>
</dbReference>
<dbReference type="CDD" id="cd00082">
    <property type="entry name" value="HisKA"/>
    <property type="match status" value="1"/>
</dbReference>
<dbReference type="InterPro" id="IPR003661">
    <property type="entry name" value="HisK_dim/P_dom"/>
</dbReference>
<dbReference type="SMART" id="SM00388">
    <property type="entry name" value="HisKA"/>
    <property type="match status" value="1"/>
</dbReference>
<sequence length="478" mass="52908">MMKNTDKYPELFSSIHQSSQLSAVYRNLEDLTELLVAYFKQGTERGDHCIWIVPDSLAAERAKNELEKAGVDVGKYITSSQLEILPIGTLSKSILLLESAVKELVEERGGKALPEGFSGFRMNLDVNKVGSSLRPCLEKFKKILDEISQDNRNLTFLCTFPLEELSGSVLLELVEEKEVLVKRKDKWEYLVNICNLNGHKELETTLLKAKKDAEATNRAKNSFIMNMSHELRTPLNSVIGFSDLLLEGAFGPMNTKQAKYINNILISGKSLLEIINNLLDISRLEAGEYTLKYEEMDVASLIGEVRISFLSPASVKKITVELKIDPSVGNVRADITKFRQILYNLVSNAIKFTPTKGKVVISACKKEGVLEVKVSDNGIGLSKESYEKIFLPFTQADSSAARGYGGTGLGLYIVRNFVDLHGGNILVDSEIGKGSTFTFTLPAESKNAHLPENKTKKANFSLKGNKSKKIDSTPEPGN</sequence>
<evidence type="ECO:0000256" key="4">
    <source>
        <dbReference type="ARBA" id="ARBA00022553"/>
    </source>
</evidence>
<evidence type="ECO:0000256" key="10">
    <source>
        <dbReference type="ARBA" id="ARBA00023136"/>
    </source>
</evidence>
<dbReference type="Pfam" id="PF14417">
    <property type="entry name" value="MEDS"/>
    <property type="match status" value="1"/>
</dbReference>
<dbReference type="Pfam" id="PF00512">
    <property type="entry name" value="HisKA"/>
    <property type="match status" value="1"/>
</dbReference>
<dbReference type="InterPro" id="IPR004358">
    <property type="entry name" value="Sig_transdc_His_kin-like_C"/>
</dbReference>
<dbReference type="FunFam" id="1.10.287.130:FF:000038">
    <property type="entry name" value="Sensory transduction histidine kinase"/>
    <property type="match status" value="1"/>
</dbReference>
<organism evidence="13 14">
    <name type="scientific">Methanosarcina lacustris Z-7289</name>
    <dbReference type="NCBI Taxonomy" id="1434111"/>
    <lineage>
        <taxon>Archaea</taxon>
        <taxon>Methanobacteriati</taxon>
        <taxon>Methanobacteriota</taxon>
        <taxon>Stenosarchaea group</taxon>
        <taxon>Methanomicrobia</taxon>
        <taxon>Methanosarcinales</taxon>
        <taxon>Methanosarcinaceae</taxon>
        <taxon>Methanosarcina</taxon>
    </lineage>
</organism>
<evidence type="ECO:0000256" key="1">
    <source>
        <dbReference type="ARBA" id="ARBA00000085"/>
    </source>
</evidence>
<accession>A0A0E3RZV6</accession>
<comment type="subcellular location">
    <subcellularLocation>
        <location evidence="2">Membrane</location>
    </subcellularLocation>
</comment>
<dbReference type="GO" id="GO:0009927">
    <property type="term" value="F:histidine phosphotransfer kinase activity"/>
    <property type="evidence" value="ECO:0007669"/>
    <property type="project" value="TreeGrafter"/>
</dbReference>
<dbReference type="SMART" id="SM00387">
    <property type="entry name" value="HATPase_c"/>
    <property type="match status" value="1"/>
</dbReference>
<dbReference type="GO" id="GO:0000155">
    <property type="term" value="F:phosphorelay sensor kinase activity"/>
    <property type="evidence" value="ECO:0007669"/>
    <property type="project" value="InterPro"/>
</dbReference>
<dbReference type="GO" id="GO:0005886">
    <property type="term" value="C:plasma membrane"/>
    <property type="evidence" value="ECO:0007669"/>
    <property type="project" value="TreeGrafter"/>
</dbReference>
<dbReference type="InterPro" id="IPR025847">
    <property type="entry name" value="MEDS_domain"/>
</dbReference>
<evidence type="ECO:0000256" key="8">
    <source>
        <dbReference type="ARBA" id="ARBA00022840"/>
    </source>
</evidence>
<keyword evidence="14" id="KW-1185">Reference proteome</keyword>
<dbReference type="PRINTS" id="PR00344">
    <property type="entry name" value="BCTRLSENSOR"/>
</dbReference>